<dbReference type="Proteomes" id="UP000499080">
    <property type="component" value="Unassembled WGS sequence"/>
</dbReference>
<comment type="caution">
    <text evidence="1">The sequence shown here is derived from an EMBL/GenBank/DDBJ whole genome shotgun (WGS) entry which is preliminary data.</text>
</comment>
<proteinExistence type="predicted"/>
<dbReference type="AlphaFoldDB" id="A0A4Y2LCP9"/>
<organism evidence="1 2">
    <name type="scientific">Araneus ventricosus</name>
    <name type="common">Orbweaver spider</name>
    <name type="synonym">Epeira ventricosa</name>
    <dbReference type="NCBI Taxonomy" id="182803"/>
    <lineage>
        <taxon>Eukaryota</taxon>
        <taxon>Metazoa</taxon>
        <taxon>Ecdysozoa</taxon>
        <taxon>Arthropoda</taxon>
        <taxon>Chelicerata</taxon>
        <taxon>Arachnida</taxon>
        <taxon>Araneae</taxon>
        <taxon>Araneomorphae</taxon>
        <taxon>Entelegynae</taxon>
        <taxon>Araneoidea</taxon>
        <taxon>Araneidae</taxon>
        <taxon>Araneus</taxon>
    </lineage>
</organism>
<gene>
    <name evidence="1" type="ORF">AVEN_199464_1</name>
</gene>
<dbReference type="EMBL" id="BGPR01005665">
    <property type="protein sequence ID" value="GBN12294.1"/>
    <property type="molecule type" value="Genomic_DNA"/>
</dbReference>
<evidence type="ECO:0000313" key="1">
    <source>
        <dbReference type="EMBL" id="GBN12294.1"/>
    </source>
</evidence>
<reference evidence="1 2" key="1">
    <citation type="journal article" date="2019" name="Sci. Rep.">
        <title>Orb-weaving spider Araneus ventricosus genome elucidates the spidroin gene catalogue.</title>
        <authorList>
            <person name="Kono N."/>
            <person name="Nakamura H."/>
            <person name="Ohtoshi R."/>
            <person name="Moran D.A.P."/>
            <person name="Shinohara A."/>
            <person name="Yoshida Y."/>
            <person name="Fujiwara M."/>
            <person name="Mori M."/>
            <person name="Tomita M."/>
            <person name="Arakawa K."/>
        </authorList>
    </citation>
    <scope>NUCLEOTIDE SEQUENCE [LARGE SCALE GENOMIC DNA]</scope>
</reference>
<accession>A0A4Y2LCP9</accession>
<keyword evidence="2" id="KW-1185">Reference proteome</keyword>
<protein>
    <submittedName>
        <fullName evidence="1">Uncharacterized protein</fullName>
    </submittedName>
</protein>
<evidence type="ECO:0000313" key="2">
    <source>
        <dbReference type="Proteomes" id="UP000499080"/>
    </source>
</evidence>
<sequence>MYVVNVKDSERFYPCMLLLHVPGATSLKFFRTVDNIIYDAFNKQFFTVTCRIQMKSGIIAYTTLPPIKCQNNYVRPSTLFCASVTRQLCSRCGTNTRSICLSIICTTSKQLL</sequence>
<name>A0A4Y2LCP9_ARAVE</name>